<organism evidence="3 4">
    <name type="scientific">Pyrus ussuriensis x Pyrus communis</name>
    <dbReference type="NCBI Taxonomy" id="2448454"/>
    <lineage>
        <taxon>Eukaryota</taxon>
        <taxon>Viridiplantae</taxon>
        <taxon>Streptophyta</taxon>
        <taxon>Embryophyta</taxon>
        <taxon>Tracheophyta</taxon>
        <taxon>Spermatophyta</taxon>
        <taxon>Magnoliopsida</taxon>
        <taxon>eudicotyledons</taxon>
        <taxon>Gunneridae</taxon>
        <taxon>Pentapetalae</taxon>
        <taxon>rosids</taxon>
        <taxon>fabids</taxon>
        <taxon>Rosales</taxon>
        <taxon>Rosaceae</taxon>
        <taxon>Amygdaloideae</taxon>
        <taxon>Maleae</taxon>
        <taxon>Pyrus</taxon>
    </lineage>
</organism>
<evidence type="ECO:0000313" key="3">
    <source>
        <dbReference type="EMBL" id="KAB2599464.1"/>
    </source>
</evidence>
<accession>A0A5N5FMG2</accession>
<dbReference type="InterPro" id="IPR018289">
    <property type="entry name" value="MULE_transposase_dom"/>
</dbReference>
<proteinExistence type="predicted"/>
<reference evidence="3 4" key="3">
    <citation type="submission" date="2019-11" db="EMBL/GenBank/DDBJ databases">
        <title>A de novo genome assembly of a pear dwarfing rootstock.</title>
        <authorList>
            <person name="Wang F."/>
            <person name="Wang J."/>
            <person name="Li S."/>
            <person name="Zhang Y."/>
            <person name="Fang M."/>
            <person name="Ma L."/>
            <person name="Zhao Y."/>
            <person name="Jiang S."/>
        </authorList>
    </citation>
    <scope>NUCLEOTIDE SEQUENCE [LARGE SCALE GENOMIC DNA]</scope>
    <source>
        <strain evidence="3">S2</strain>
        <tissue evidence="3">Leaf</tissue>
    </source>
</reference>
<gene>
    <name evidence="3" type="ORF">D8674_009735</name>
</gene>
<dbReference type="Pfam" id="PF10551">
    <property type="entry name" value="MULE"/>
    <property type="match status" value="1"/>
</dbReference>
<name>A0A5N5FMG2_9ROSA</name>
<protein>
    <submittedName>
        <fullName evidence="3">Protein FAR1-RELATED SEQUENCE 5-like</fullName>
    </submittedName>
</protein>
<dbReference type="AlphaFoldDB" id="A0A5N5FMG2"/>
<keyword evidence="4" id="KW-1185">Reference proteome</keyword>
<dbReference type="PANTHER" id="PTHR47718:SF17">
    <property type="entry name" value="PROTEIN FAR1-RELATED SEQUENCE 5-LIKE"/>
    <property type="match status" value="1"/>
</dbReference>
<dbReference type="InterPro" id="IPR004330">
    <property type="entry name" value="FAR1_DNA_bnd_dom"/>
</dbReference>
<dbReference type="PANTHER" id="PTHR47718">
    <property type="entry name" value="OS01G0519700 PROTEIN"/>
    <property type="match status" value="1"/>
</dbReference>
<comment type="caution">
    <text evidence="3">The sequence shown here is derived from an EMBL/GenBank/DDBJ whole genome shotgun (WGS) entry which is preliminary data.</text>
</comment>
<sequence>MDEDSNPDQGITDGDSNPDENSFMQLCWRFVCKDCENEQEAYDLYNEYATRIGFSIQKKQRRYDKNGDLSTLNFCCSKEGFRQDSDPYGEWKVSTFDPKHNHELAMPEERHFLRSNRKISKAHMDCYNFVSREKRIMCEAGDAQSLINHFKCKQAENPMFFYTVDGRSRIDYECFGDVVVFDTTYRTNKYNMICAPFVGVNHYWSNPTIIFTNQCQAMTNAIMVVFPGTCHHLCTWHISTNATRNIPTLYEIPEFKRLFNKCLNGCQTELEFQHTWIHEKWCPMFSQDDFSVRIKSTQRSESMNNVFHRMSTKTMTLTEFMLHYEKQANGMRSRIRRNLALQARFAFYRS</sequence>
<dbReference type="Proteomes" id="UP000327157">
    <property type="component" value="Chromosome 13"/>
</dbReference>
<dbReference type="EMBL" id="SMOL01000753">
    <property type="protein sequence ID" value="KAB2599464.1"/>
    <property type="molecule type" value="Genomic_DNA"/>
</dbReference>
<dbReference type="OrthoDB" id="1159498at2759"/>
<reference evidence="4" key="2">
    <citation type="submission" date="2019-10" db="EMBL/GenBank/DDBJ databases">
        <title>A de novo genome assembly of a pear dwarfing rootstock.</title>
        <authorList>
            <person name="Wang F."/>
            <person name="Wang J."/>
            <person name="Li S."/>
            <person name="Zhang Y."/>
            <person name="Fang M."/>
            <person name="Ma L."/>
            <person name="Zhao Y."/>
            <person name="Jiang S."/>
        </authorList>
    </citation>
    <scope>NUCLEOTIDE SEQUENCE [LARGE SCALE GENOMIC DNA]</scope>
</reference>
<evidence type="ECO:0000313" key="4">
    <source>
        <dbReference type="Proteomes" id="UP000327157"/>
    </source>
</evidence>
<reference evidence="3 4" key="1">
    <citation type="submission" date="2019-09" db="EMBL/GenBank/DDBJ databases">
        <authorList>
            <person name="Ou C."/>
        </authorList>
    </citation>
    <scope>NUCLEOTIDE SEQUENCE [LARGE SCALE GENOMIC DNA]</scope>
    <source>
        <strain evidence="3">S2</strain>
        <tissue evidence="3">Leaf</tissue>
    </source>
</reference>
<feature type="domain" description="MULE transposase" evidence="2">
    <location>
        <begin position="206"/>
        <end position="241"/>
    </location>
</feature>
<feature type="domain" description="FAR1" evidence="1">
    <location>
        <begin position="44"/>
        <end position="86"/>
    </location>
</feature>
<dbReference type="Pfam" id="PF03101">
    <property type="entry name" value="FAR1"/>
    <property type="match status" value="1"/>
</dbReference>
<evidence type="ECO:0000259" key="1">
    <source>
        <dbReference type="Pfam" id="PF03101"/>
    </source>
</evidence>
<evidence type="ECO:0000259" key="2">
    <source>
        <dbReference type="Pfam" id="PF10551"/>
    </source>
</evidence>